<dbReference type="STRING" id="985054.SAMN05444358_10653"/>
<dbReference type="EMBL" id="FNNP01000006">
    <property type="protein sequence ID" value="SDX46713.1"/>
    <property type="molecule type" value="Genomic_DNA"/>
</dbReference>
<sequence>MTFQPVIPSGGLVGWRFLQRTYDAQLQSYSASGINERESRYFLENIGKVRSAEDLVSDRRLLQVALGAFGLEGDLDNRFFIQKILSDGTQARDALANRLADGRYREFANAFGLGPGDVPRTGSAQAMEEVVSDNLVARFEISVGDADETMRIALYAQHALRDIATQDGTEDRKWFDLMGLPPLRSMMETALGLPNSFAQLDIDKQLEVFKDRLNRATGSSDLAQFTESETLEKLTDTYLARNQIKQIQQVTSPAQTALILLGGGF</sequence>
<evidence type="ECO:0000313" key="1">
    <source>
        <dbReference type="EMBL" id="SDX46713.1"/>
    </source>
</evidence>
<evidence type="ECO:0008006" key="3">
    <source>
        <dbReference type="Google" id="ProtNLM"/>
    </source>
</evidence>
<dbReference type="InterPro" id="IPR010626">
    <property type="entry name" value="DUF1217"/>
</dbReference>
<dbReference type="InterPro" id="IPR023157">
    <property type="entry name" value="AGR-C-984p-like_sf"/>
</dbReference>
<dbReference type="Pfam" id="PF06748">
    <property type="entry name" value="DUF1217"/>
    <property type="match status" value="1"/>
</dbReference>
<dbReference type="RefSeq" id="WP_074737651.1">
    <property type="nucleotide sequence ID" value="NZ_FNNP01000006.1"/>
</dbReference>
<reference evidence="2" key="1">
    <citation type="submission" date="2016-10" db="EMBL/GenBank/DDBJ databases">
        <authorList>
            <person name="Varghese N."/>
            <person name="Submissions S."/>
        </authorList>
    </citation>
    <scope>NUCLEOTIDE SEQUENCE [LARGE SCALE GENOMIC DNA]</scope>
    <source>
        <strain evidence="2">DSM 27839</strain>
    </source>
</reference>
<dbReference type="OrthoDB" id="7824597at2"/>
<dbReference type="AlphaFoldDB" id="A0A1H3BXV9"/>
<keyword evidence="2" id="KW-1185">Reference proteome</keyword>
<evidence type="ECO:0000313" key="2">
    <source>
        <dbReference type="Proteomes" id="UP000183400"/>
    </source>
</evidence>
<gene>
    <name evidence="1" type="ORF">SAMN05444358_10653</name>
</gene>
<accession>A0A1H3BXV9</accession>
<dbReference type="Proteomes" id="UP000183400">
    <property type="component" value="Unassembled WGS sequence"/>
</dbReference>
<organism evidence="1 2">
    <name type="scientific">Ruegeria halocynthiae</name>
    <dbReference type="NCBI Taxonomy" id="985054"/>
    <lineage>
        <taxon>Bacteria</taxon>
        <taxon>Pseudomonadati</taxon>
        <taxon>Pseudomonadota</taxon>
        <taxon>Alphaproteobacteria</taxon>
        <taxon>Rhodobacterales</taxon>
        <taxon>Roseobacteraceae</taxon>
        <taxon>Ruegeria</taxon>
    </lineage>
</organism>
<name>A0A1H3BXV9_9RHOB</name>
<proteinExistence type="predicted"/>
<dbReference type="Gene3D" id="1.10.3700.10">
    <property type="entry name" value="AGR C 984p-like"/>
    <property type="match status" value="1"/>
</dbReference>
<protein>
    <recommendedName>
        <fullName evidence="3">Flagellar protein</fullName>
    </recommendedName>
</protein>
<dbReference type="SUPFAM" id="SSF158837">
    <property type="entry name" value="AGR C 984p-like"/>
    <property type="match status" value="1"/>
</dbReference>